<reference evidence="4 5" key="1">
    <citation type="submission" date="2016-10" db="EMBL/GenBank/DDBJ databases">
        <authorList>
            <person name="de Groot N.N."/>
        </authorList>
    </citation>
    <scope>NUCLEOTIDE SEQUENCE [LARGE SCALE GENOMIC DNA]</scope>
    <source>
        <strain evidence="4 5">NE2</strain>
    </source>
</reference>
<dbReference type="RefSeq" id="WP_091678714.1">
    <property type="nucleotide sequence ID" value="NZ_FOSN01000002.1"/>
</dbReference>
<dbReference type="OrthoDB" id="9789133at2"/>
<evidence type="ECO:0000259" key="3">
    <source>
        <dbReference type="SMART" id="SM00849"/>
    </source>
</evidence>
<evidence type="ECO:0000256" key="2">
    <source>
        <dbReference type="HAMAP-Rule" id="MF_00457"/>
    </source>
</evidence>
<sequence length="232" mass="24409">MKLTWLGHSAFRIDLDGAIILIDPFLSGNPKFTGSVEQVSEGATHIILTHGHDDHIGDAAAISKSTGAQIVANFEICMFLLDQGAASINPGNTGGSIDCGAFDVSFTPAAHSSGAVFNGQSVYLGNPNGMVIKPKAGPKVYHMGDTDIFSDMALIQELHRPDIGLIPVGDRFTMSGTTAALAAKRFFDFGAVVPCHYGTFDLLKSDPSEFVAAMAGSRPRILVPAIGEALDF</sequence>
<dbReference type="InterPro" id="IPR022877">
    <property type="entry name" value="UPF0173"/>
</dbReference>
<proteinExistence type="inferred from homology"/>
<dbReference type="InterPro" id="IPR050114">
    <property type="entry name" value="UPF0173_UPF0282_UlaG_hydrolase"/>
</dbReference>
<dbReference type="EMBL" id="FOSN01000002">
    <property type="protein sequence ID" value="SFK09627.1"/>
    <property type="molecule type" value="Genomic_DNA"/>
</dbReference>
<protein>
    <recommendedName>
        <fullName evidence="2">UPF0173 metal-dependent hydrolase SAMN05444581_10256</fullName>
    </recommendedName>
</protein>
<dbReference type="SMART" id="SM00849">
    <property type="entry name" value="Lactamase_B"/>
    <property type="match status" value="1"/>
</dbReference>
<dbReference type="PANTHER" id="PTHR43546">
    <property type="entry name" value="UPF0173 METAL-DEPENDENT HYDROLASE MJ1163-RELATED"/>
    <property type="match status" value="1"/>
</dbReference>
<dbReference type="SUPFAM" id="SSF56281">
    <property type="entry name" value="Metallo-hydrolase/oxidoreductase"/>
    <property type="match status" value="1"/>
</dbReference>
<organism evidence="4 5">
    <name type="scientific">Methylocapsa palsarum</name>
    <dbReference type="NCBI Taxonomy" id="1612308"/>
    <lineage>
        <taxon>Bacteria</taxon>
        <taxon>Pseudomonadati</taxon>
        <taxon>Pseudomonadota</taxon>
        <taxon>Alphaproteobacteria</taxon>
        <taxon>Hyphomicrobiales</taxon>
        <taxon>Beijerinckiaceae</taxon>
        <taxon>Methylocapsa</taxon>
    </lineage>
</organism>
<name>A0A1I3WS07_9HYPH</name>
<dbReference type="Gene3D" id="3.60.15.10">
    <property type="entry name" value="Ribonuclease Z/Hydroxyacylglutathione hydrolase-like"/>
    <property type="match status" value="1"/>
</dbReference>
<dbReference type="InterPro" id="IPR001279">
    <property type="entry name" value="Metallo-B-lactamas"/>
</dbReference>
<dbReference type="GO" id="GO:0016787">
    <property type="term" value="F:hydrolase activity"/>
    <property type="evidence" value="ECO:0007669"/>
    <property type="project" value="UniProtKB-UniRule"/>
</dbReference>
<feature type="domain" description="Metallo-beta-lactamase" evidence="3">
    <location>
        <begin position="7"/>
        <end position="196"/>
    </location>
</feature>
<keyword evidence="1 2" id="KW-0378">Hydrolase</keyword>
<gene>
    <name evidence="4" type="ORF">SAMN05444581_10256</name>
</gene>
<dbReference type="Proteomes" id="UP000198755">
    <property type="component" value="Unassembled WGS sequence"/>
</dbReference>
<dbReference type="Pfam" id="PF13483">
    <property type="entry name" value="Lactamase_B_3"/>
    <property type="match status" value="1"/>
</dbReference>
<dbReference type="InterPro" id="IPR036866">
    <property type="entry name" value="RibonucZ/Hydroxyglut_hydro"/>
</dbReference>
<keyword evidence="5" id="KW-1185">Reference proteome</keyword>
<dbReference type="PANTHER" id="PTHR43546:SF3">
    <property type="entry name" value="UPF0173 METAL-DEPENDENT HYDROLASE MJ1163"/>
    <property type="match status" value="1"/>
</dbReference>
<comment type="similarity">
    <text evidence="2">Belongs to the UPF0173 family.</text>
</comment>
<evidence type="ECO:0000313" key="4">
    <source>
        <dbReference type="EMBL" id="SFK09627.1"/>
    </source>
</evidence>
<dbReference type="STRING" id="1612308.SAMN05444581_10256"/>
<dbReference type="NCBIfam" id="NF001911">
    <property type="entry name" value="PRK00685.1"/>
    <property type="match status" value="1"/>
</dbReference>
<dbReference type="AlphaFoldDB" id="A0A1I3WS07"/>
<evidence type="ECO:0000256" key="1">
    <source>
        <dbReference type="ARBA" id="ARBA00022801"/>
    </source>
</evidence>
<accession>A0A1I3WS07</accession>
<evidence type="ECO:0000313" key="5">
    <source>
        <dbReference type="Proteomes" id="UP000198755"/>
    </source>
</evidence>
<dbReference type="HAMAP" id="MF_00457">
    <property type="entry name" value="UPF0173"/>
    <property type="match status" value="1"/>
</dbReference>